<reference evidence="1" key="1">
    <citation type="submission" date="2021-06" db="EMBL/GenBank/DDBJ databases">
        <title>Elioraea tepida, sp. nov., a moderately thermophilic aerobic anoxygenic phototrophic bacterium isolated from an alkaline siliceous hot spring mat community in Yellowstone National Park, WY, USA.</title>
        <authorList>
            <person name="Saini M.K."/>
            <person name="Yoshida S."/>
            <person name="Sebastian A."/>
            <person name="Hirose S."/>
            <person name="Hara E."/>
            <person name="Tamaki H."/>
            <person name="Soulier N.T."/>
            <person name="Albert I."/>
            <person name="Hanada S."/>
            <person name="Bryant D.A."/>
            <person name="Tank M."/>
        </authorList>
    </citation>
    <scope>NUCLEOTIDE SEQUENCE</scope>
    <source>
        <strain evidence="1">MS-P2</strain>
    </source>
</reference>
<keyword evidence="2" id="KW-1185">Reference proteome</keyword>
<organism evidence="1 2">
    <name type="scientific">Elioraea tepida</name>
    <dbReference type="NCBI Taxonomy" id="2843330"/>
    <lineage>
        <taxon>Bacteria</taxon>
        <taxon>Pseudomonadati</taxon>
        <taxon>Pseudomonadota</taxon>
        <taxon>Alphaproteobacteria</taxon>
        <taxon>Acetobacterales</taxon>
        <taxon>Elioraeaceae</taxon>
        <taxon>Elioraea</taxon>
    </lineage>
</organism>
<dbReference type="EMBL" id="CP076448">
    <property type="protein sequence ID" value="QXM25645.1"/>
    <property type="molecule type" value="Genomic_DNA"/>
</dbReference>
<dbReference type="AlphaFoldDB" id="A0A975YKD3"/>
<evidence type="ECO:0000313" key="1">
    <source>
        <dbReference type="EMBL" id="QXM25645.1"/>
    </source>
</evidence>
<dbReference type="RefSeq" id="WP_218286701.1">
    <property type="nucleotide sequence ID" value="NZ_CP076448.1"/>
</dbReference>
<protein>
    <submittedName>
        <fullName evidence="1">GatB/YqeY domain-containing protein</fullName>
    </submittedName>
</protein>
<name>A0A975YKD3_9PROT</name>
<evidence type="ECO:0000313" key="2">
    <source>
        <dbReference type="Proteomes" id="UP000694001"/>
    </source>
</evidence>
<dbReference type="InterPro" id="IPR019004">
    <property type="entry name" value="YqeY/Aim41"/>
</dbReference>
<proteinExistence type="predicted"/>
<dbReference type="Proteomes" id="UP000694001">
    <property type="component" value="Chromosome"/>
</dbReference>
<dbReference type="PANTHER" id="PTHR28055:SF1">
    <property type="entry name" value="ALTERED INHERITANCE OF MITOCHONDRIA PROTEIN 41, MITOCHONDRIAL"/>
    <property type="match status" value="1"/>
</dbReference>
<dbReference type="KEGG" id="elio:KO353_05405"/>
<dbReference type="PANTHER" id="PTHR28055">
    <property type="entry name" value="ALTERED INHERITANCE OF MITOCHONDRIA PROTEIN 41, MITOCHONDRIAL"/>
    <property type="match status" value="1"/>
</dbReference>
<accession>A0A975YKD3</accession>
<gene>
    <name evidence="1" type="ORF">KO353_05405</name>
</gene>
<sequence length="156" mass="16456">MGLREEFTEALKASMKAGDTATTSTIRMIIAKLKELDIARRDLTQADAPREADEASIQAMLRGMIKSRRESVALYRQGGREDLAAKEEAEIAVIARFLPPELDEAGIRAAIADAIAETGAAGLKDMGKVMGALKARHGAALDLAKAGPLVKAALAG</sequence>
<dbReference type="Pfam" id="PF09424">
    <property type="entry name" value="YqeY"/>
    <property type="match status" value="1"/>
</dbReference>